<sequence>MLWLDHYILGNIILFYVSFLLEGTLMLFNLYLRSIRGLHYSESVDSEAGFFLKIRALWIQAHLLFIGLGTCNESNEILGGKQYTTENRDGLVERLIIELYANSACAKA</sequence>
<name>A0ABN7EAN2_SPIIN</name>
<dbReference type="EMBL" id="CACRZD030000182">
    <property type="protein sequence ID" value="CAA6674944.1"/>
    <property type="molecule type" value="Genomic_DNA"/>
</dbReference>
<keyword evidence="1" id="KW-0812">Transmembrane</keyword>
<proteinExistence type="predicted"/>
<keyword evidence="1" id="KW-0472">Membrane</keyword>
<dbReference type="Proteomes" id="UP001189122">
    <property type="component" value="Unassembled WGS sequence"/>
</dbReference>
<gene>
    <name evidence="2" type="ORF">SI7747_UN021302</name>
</gene>
<protein>
    <submittedName>
        <fullName evidence="2">Uncharacterized protein</fullName>
    </submittedName>
</protein>
<reference evidence="3" key="1">
    <citation type="journal article" date="2020" name="Sci. Rep.">
        <title>Chromosome-scale genome assembly for the duckweed Spirodela intermedia, integrating cytogenetic maps, PacBio and Oxford Nanopore libraries.</title>
        <authorList>
            <person name="Hoang P.T.N."/>
            <person name="Fiebig A."/>
            <person name="Novak P."/>
            <person name="Macas J."/>
            <person name="Cao H.X."/>
            <person name="Stepanenko A."/>
            <person name="Chen G."/>
            <person name="Borisjuk N."/>
            <person name="Scholz U."/>
            <person name="Schubert I."/>
        </authorList>
    </citation>
    <scope>NUCLEOTIDE SEQUENCE [LARGE SCALE GENOMIC DNA]</scope>
</reference>
<accession>A0ABN7EAN2</accession>
<evidence type="ECO:0000313" key="3">
    <source>
        <dbReference type="Proteomes" id="UP001189122"/>
    </source>
</evidence>
<keyword evidence="1" id="KW-1133">Transmembrane helix</keyword>
<keyword evidence="3" id="KW-1185">Reference proteome</keyword>
<comment type="caution">
    <text evidence="2">The sequence shown here is derived from an EMBL/GenBank/DDBJ whole genome shotgun (WGS) entry which is preliminary data.</text>
</comment>
<evidence type="ECO:0000256" key="1">
    <source>
        <dbReference type="SAM" id="Phobius"/>
    </source>
</evidence>
<feature type="transmembrane region" description="Helical" evidence="1">
    <location>
        <begin position="12"/>
        <end position="32"/>
    </location>
</feature>
<organism evidence="2 3">
    <name type="scientific">Spirodela intermedia</name>
    <name type="common">Intermediate duckweed</name>
    <dbReference type="NCBI Taxonomy" id="51605"/>
    <lineage>
        <taxon>Eukaryota</taxon>
        <taxon>Viridiplantae</taxon>
        <taxon>Streptophyta</taxon>
        <taxon>Embryophyta</taxon>
        <taxon>Tracheophyta</taxon>
        <taxon>Spermatophyta</taxon>
        <taxon>Magnoliopsida</taxon>
        <taxon>Liliopsida</taxon>
        <taxon>Araceae</taxon>
        <taxon>Lemnoideae</taxon>
        <taxon>Spirodela</taxon>
    </lineage>
</organism>
<evidence type="ECO:0000313" key="2">
    <source>
        <dbReference type="EMBL" id="CAA6674944.1"/>
    </source>
</evidence>